<organism evidence="3 4">
    <name type="scientific">Trichostrongylus colubriformis</name>
    <name type="common">Black scour worm</name>
    <dbReference type="NCBI Taxonomy" id="6319"/>
    <lineage>
        <taxon>Eukaryota</taxon>
        <taxon>Metazoa</taxon>
        <taxon>Ecdysozoa</taxon>
        <taxon>Nematoda</taxon>
        <taxon>Chromadorea</taxon>
        <taxon>Rhabditida</taxon>
        <taxon>Rhabditina</taxon>
        <taxon>Rhabditomorpha</taxon>
        <taxon>Strongyloidea</taxon>
        <taxon>Trichostrongylidae</taxon>
        <taxon>Trichostrongylus</taxon>
    </lineage>
</organism>
<dbReference type="InterPro" id="IPR001304">
    <property type="entry name" value="C-type_lectin-like"/>
</dbReference>
<accession>A0AAN8EU76</accession>
<proteinExistence type="predicted"/>
<feature type="domain" description="C-type lectin" evidence="2">
    <location>
        <begin position="37"/>
        <end position="151"/>
    </location>
</feature>
<dbReference type="PANTHER" id="PTHR22803">
    <property type="entry name" value="MANNOSE, PHOSPHOLIPASE, LECTIN RECEPTOR RELATED"/>
    <property type="match status" value="1"/>
</dbReference>
<comment type="caution">
    <text evidence="3">The sequence shown here is derived from an EMBL/GenBank/DDBJ whole genome shotgun (WGS) entry which is preliminary data.</text>
</comment>
<feature type="chain" id="PRO_5042849783" evidence="1">
    <location>
        <begin position="23"/>
        <end position="172"/>
    </location>
</feature>
<evidence type="ECO:0000313" key="3">
    <source>
        <dbReference type="EMBL" id="KAK5964179.1"/>
    </source>
</evidence>
<evidence type="ECO:0000313" key="4">
    <source>
        <dbReference type="Proteomes" id="UP001331761"/>
    </source>
</evidence>
<dbReference type="InterPro" id="IPR016186">
    <property type="entry name" value="C-type_lectin-like/link_sf"/>
</dbReference>
<dbReference type="SMART" id="SM00034">
    <property type="entry name" value="CLECT"/>
    <property type="match status" value="1"/>
</dbReference>
<dbReference type="Gene3D" id="3.10.100.10">
    <property type="entry name" value="Mannose-Binding Protein A, subunit A"/>
    <property type="match status" value="1"/>
</dbReference>
<protein>
    <submittedName>
        <fullName evidence="3">C-type lectin domain-containing protein</fullName>
    </submittedName>
</protein>
<feature type="signal peptide" evidence="1">
    <location>
        <begin position="1"/>
        <end position="22"/>
    </location>
</feature>
<dbReference type="SUPFAM" id="SSF56436">
    <property type="entry name" value="C-type lectin-like"/>
    <property type="match status" value="1"/>
</dbReference>
<dbReference type="EMBL" id="WIXE01026110">
    <property type="protein sequence ID" value="KAK5964179.1"/>
    <property type="molecule type" value="Genomic_DNA"/>
</dbReference>
<sequence>MNVNVVCTIFVVLMHIEIFVWAQEPCTPWIYHLEFQKCYRKYCDVRKFEDAQKVCQQQGGNLVTVCNEAENNFVGFMARVATAYPNEVYDRTWIGLRRNPNNRKQWQWMSGSTCNFSSWAAAHKEPNDFNGNEDYVHLYSNYEYTYYEWNDISDWPFHYICERSTCPQEDVD</sequence>
<keyword evidence="1" id="KW-0732">Signal</keyword>
<dbReference type="Pfam" id="PF00059">
    <property type="entry name" value="Lectin_C"/>
    <property type="match status" value="1"/>
</dbReference>
<dbReference type="CDD" id="cd00037">
    <property type="entry name" value="CLECT"/>
    <property type="match status" value="1"/>
</dbReference>
<dbReference type="InterPro" id="IPR016187">
    <property type="entry name" value="CTDL_fold"/>
</dbReference>
<dbReference type="PROSITE" id="PS50041">
    <property type="entry name" value="C_TYPE_LECTIN_2"/>
    <property type="match status" value="1"/>
</dbReference>
<dbReference type="InterPro" id="IPR050111">
    <property type="entry name" value="C-type_lectin/snaclec_domain"/>
</dbReference>
<name>A0AAN8EU76_TRICO</name>
<evidence type="ECO:0000256" key="1">
    <source>
        <dbReference type="SAM" id="SignalP"/>
    </source>
</evidence>
<reference evidence="3 4" key="1">
    <citation type="submission" date="2019-10" db="EMBL/GenBank/DDBJ databases">
        <title>Assembly and Annotation for the nematode Trichostrongylus colubriformis.</title>
        <authorList>
            <person name="Martin J."/>
        </authorList>
    </citation>
    <scope>NUCLEOTIDE SEQUENCE [LARGE SCALE GENOMIC DNA]</scope>
    <source>
        <strain evidence="3">G859</strain>
        <tissue evidence="3">Whole worm</tissue>
    </source>
</reference>
<dbReference type="Proteomes" id="UP001331761">
    <property type="component" value="Unassembled WGS sequence"/>
</dbReference>
<dbReference type="AlphaFoldDB" id="A0AAN8EU76"/>
<keyword evidence="4" id="KW-1185">Reference proteome</keyword>
<gene>
    <name evidence="3" type="ORF">GCK32_017861</name>
</gene>
<evidence type="ECO:0000259" key="2">
    <source>
        <dbReference type="PROSITE" id="PS50041"/>
    </source>
</evidence>